<evidence type="ECO:0000256" key="6">
    <source>
        <dbReference type="RuleBase" id="RU003355"/>
    </source>
</evidence>
<evidence type="ECO:0000256" key="7">
    <source>
        <dbReference type="SAM" id="MobiDB-lite"/>
    </source>
</evidence>
<sequence>MKRHNMINSFKRFALFIAAGLFSLNLVAQKKDVPQGWHLLDSKDSGYYGISMDKAYAFVKAKKLKSEPVIVAVIDSGIDTLHEDLKSVLWVNTKEIPGNGIDDDNNGYVDDVHGWNFLGGKNNTNVDKDSYEAARVYHKYKAKFEGKSASSFTGAEAKEYEMWAMAKEEVAGEMDAFSVMMLNRMYKTLLDGDSVIKKELDKEEYTCKDLATYTTTNAAALKAKGQLLSLCKMNETDEISNVAILNQLSGEVEKLKAVDTPPTNYRGNVVNDNYNDINDRFYGNNNLMVSNSAAMHGTHVSGIIAAARNNGVGMDGVADNVKIMTVRAVPDGDEHDKDIALAIRYAVDNGARIINMSFGKSYSPEKKWVDEAVQYAQSKGVLLVHAAGNSAKNLDTTFNFPTPVYENGQRASNWITVGASGPSLSIKEGGLTANFSNYGKKEVDVFAPGVKIYATVPGGNTYANLQGTSMASPVVAGLAAFILNYYPKLTAEQVKYAIEKSVTVPNGKVLDPGTKEEVDFSELSRNGGIVNAYEAIKIASTLKGERKETKAPVKSSVKPKAKD</sequence>
<evidence type="ECO:0000256" key="5">
    <source>
        <dbReference type="PROSITE-ProRule" id="PRU01240"/>
    </source>
</evidence>
<protein>
    <submittedName>
        <fullName evidence="10">S8 family peptidase</fullName>
        <ecNumber evidence="10">3.4.-.-</ecNumber>
    </submittedName>
</protein>
<keyword evidence="3 5" id="KW-0378">Hydrolase</keyword>
<keyword evidence="11" id="KW-1185">Reference proteome</keyword>
<accession>A0ABW6A6K9</accession>
<dbReference type="SUPFAM" id="SSF52743">
    <property type="entry name" value="Subtilisin-like"/>
    <property type="match status" value="1"/>
</dbReference>
<dbReference type="PROSITE" id="PS00138">
    <property type="entry name" value="SUBTILASE_SER"/>
    <property type="match status" value="1"/>
</dbReference>
<dbReference type="InterPro" id="IPR051048">
    <property type="entry name" value="Peptidase_S8/S53_subtilisin"/>
</dbReference>
<feature type="active site" description="Charge relay system" evidence="5">
    <location>
        <position position="469"/>
    </location>
</feature>
<evidence type="ECO:0000256" key="8">
    <source>
        <dbReference type="SAM" id="SignalP"/>
    </source>
</evidence>
<dbReference type="Proteomes" id="UP001597511">
    <property type="component" value="Unassembled WGS sequence"/>
</dbReference>
<feature type="region of interest" description="Disordered" evidence="7">
    <location>
        <begin position="543"/>
        <end position="563"/>
    </location>
</feature>
<feature type="signal peptide" evidence="8">
    <location>
        <begin position="1"/>
        <end position="28"/>
    </location>
</feature>
<keyword evidence="4 5" id="KW-0720">Serine protease</keyword>
<dbReference type="InterPro" id="IPR022398">
    <property type="entry name" value="Peptidase_S8_His-AS"/>
</dbReference>
<dbReference type="PROSITE" id="PS51892">
    <property type="entry name" value="SUBTILASE"/>
    <property type="match status" value="1"/>
</dbReference>
<dbReference type="PANTHER" id="PTHR43399:SF4">
    <property type="entry name" value="CELL WALL-ASSOCIATED PROTEASE"/>
    <property type="match status" value="1"/>
</dbReference>
<dbReference type="Pfam" id="PF00082">
    <property type="entry name" value="Peptidase_S8"/>
    <property type="match status" value="1"/>
</dbReference>
<dbReference type="InterPro" id="IPR000209">
    <property type="entry name" value="Peptidase_S8/S53_dom"/>
</dbReference>
<dbReference type="PROSITE" id="PS00137">
    <property type="entry name" value="SUBTILASE_HIS"/>
    <property type="match status" value="1"/>
</dbReference>
<dbReference type="InterPro" id="IPR034080">
    <property type="entry name" value="Protease_P7-like_dom"/>
</dbReference>
<evidence type="ECO:0000256" key="4">
    <source>
        <dbReference type="ARBA" id="ARBA00022825"/>
    </source>
</evidence>
<dbReference type="Gene3D" id="3.40.50.200">
    <property type="entry name" value="Peptidase S8/S53 domain"/>
    <property type="match status" value="2"/>
</dbReference>
<dbReference type="InterPro" id="IPR023827">
    <property type="entry name" value="Peptidase_S8_Asp-AS"/>
</dbReference>
<dbReference type="EMBL" id="JBHUOZ010000003">
    <property type="protein sequence ID" value="MFD2920969.1"/>
    <property type="molecule type" value="Genomic_DNA"/>
</dbReference>
<evidence type="ECO:0000313" key="10">
    <source>
        <dbReference type="EMBL" id="MFD2920969.1"/>
    </source>
</evidence>
<dbReference type="PANTHER" id="PTHR43399">
    <property type="entry name" value="SUBTILISIN-RELATED"/>
    <property type="match status" value="1"/>
</dbReference>
<dbReference type="CDD" id="cd07483">
    <property type="entry name" value="Peptidases_S8_Subtilisin_Novo-like"/>
    <property type="match status" value="1"/>
</dbReference>
<dbReference type="PRINTS" id="PR00723">
    <property type="entry name" value="SUBTILISIN"/>
</dbReference>
<organism evidence="10 11">
    <name type="scientific">Terrimonas rubra</name>
    <dbReference type="NCBI Taxonomy" id="1035890"/>
    <lineage>
        <taxon>Bacteria</taxon>
        <taxon>Pseudomonadati</taxon>
        <taxon>Bacteroidota</taxon>
        <taxon>Chitinophagia</taxon>
        <taxon>Chitinophagales</taxon>
        <taxon>Chitinophagaceae</taxon>
        <taxon>Terrimonas</taxon>
    </lineage>
</organism>
<feature type="domain" description="Peptidase S8/S53" evidence="9">
    <location>
        <begin position="69"/>
        <end position="502"/>
    </location>
</feature>
<dbReference type="RefSeq" id="WP_386100358.1">
    <property type="nucleotide sequence ID" value="NZ_JBHUOZ010000003.1"/>
</dbReference>
<keyword evidence="2 5" id="KW-0645">Protease</keyword>
<feature type="active site" description="Charge relay system" evidence="5">
    <location>
        <position position="296"/>
    </location>
</feature>
<dbReference type="PROSITE" id="PS00136">
    <property type="entry name" value="SUBTILASE_ASP"/>
    <property type="match status" value="1"/>
</dbReference>
<evidence type="ECO:0000256" key="2">
    <source>
        <dbReference type="ARBA" id="ARBA00022670"/>
    </source>
</evidence>
<comment type="caution">
    <text evidence="10">The sequence shown here is derived from an EMBL/GenBank/DDBJ whole genome shotgun (WGS) entry which is preliminary data.</text>
</comment>
<dbReference type="EC" id="3.4.-.-" evidence="10"/>
<name>A0ABW6A6K9_9BACT</name>
<dbReference type="InterPro" id="IPR036852">
    <property type="entry name" value="Peptidase_S8/S53_dom_sf"/>
</dbReference>
<dbReference type="GO" id="GO:0016787">
    <property type="term" value="F:hydrolase activity"/>
    <property type="evidence" value="ECO:0007669"/>
    <property type="project" value="UniProtKB-KW"/>
</dbReference>
<feature type="active site" description="Charge relay system" evidence="5">
    <location>
        <position position="75"/>
    </location>
</feature>
<dbReference type="InterPro" id="IPR015500">
    <property type="entry name" value="Peptidase_S8_subtilisin-rel"/>
</dbReference>
<comment type="similarity">
    <text evidence="1 5 6">Belongs to the peptidase S8 family.</text>
</comment>
<evidence type="ECO:0000259" key="9">
    <source>
        <dbReference type="Pfam" id="PF00082"/>
    </source>
</evidence>
<evidence type="ECO:0000256" key="3">
    <source>
        <dbReference type="ARBA" id="ARBA00022801"/>
    </source>
</evidence>
<dbReference type="InterPro" id="IPR023828">
    <property type="entry name" value="Peptidase_S8_Ser-AS"/>
</dbReference>
<gene>
    <name evidence="10" type="ORF">ACFS6H_14690</name>
</gene>
<keyword evidence="8" id="KW-0732">Signal</keyword>
<reference evidence="11" key="1">
    <citation type="journal article" date="2019" name="Int. J. Syst. Evol. Microbiol.">
        <title>The Global Catalogue of Microorganisms (GCM) 10K type strain sequencing project: providing services to taxonomists for standard genome sequencing and annotation.</title>
        <authorList>
            <consortium name="The Broad Institute Genomics Platform"/>
            <consortium name="The Broad Institute Genome Sequencing Center for Infectious Disease"/>
            <person name="Wu L."/>
            <person name="Ma J."/>
        </authorList>
    </citation>
    <scope>NUCLEOTIDE SEQUENCE [LARGE SCALE GENOMIC DNA]</scope>
    <source>
        <strain evidence="11">KCTC 23299</strain>
    </source>
</reference>
<proteinExistence type="inferred from homology"/>
<feature type="chain" id="PRO_5046755340" evidence="8">
    <location>
        <begin position="29"/>
        <end position="563"/>
    </location>
</feature>
<evidence type="ECO:0000256" key="1">
    <source>
        <dbReference type="ARBA" id="ARBA00011073"/>
    </source>
</evidence>
<evidence type="ECO:0000313" key="11">
    <source>
        <dbReference type="Proteomes" id="UP001597511"/>
    </source>
</evidence>